<dbReference type="InterPro" id="IPR003599">
    <property type="entry name" value="Ig_sub"/>
</dbReference>
<dbReference type="Gene3D" id="2.60.40.10">
    <property type="entry name" value="Immunoglobulins"/>
    <property type="match status" value="1"/>
</dbReference>
<dbReference type="GO" id="GO:0050863">
    <property type="term" value="P:regulation of T cell activation"/>
    <property type="evidence" value="ECO:0007669"/>
    <property type="project" value="UniProtKB-ARBA"/>
</dbReference>
<dbReference type="PANTHER" id="PTHR24100:SF151">
    <property type="entry name" value="ICOS LIGAND"/>
    <property type="match status" value="1"/>
</dbReference>
<keyword evidence="10" id="KW-1185">Reference proteome</keyword>
<evidence type="ECO:0000256" key="2">
    <source>
        <dbReference type="ARBA" id="ARBA00022729"/>
    </source>
</evidence>
<keyword evidence="2 7" id="KW-0732">Signal</keyword>
<dbReference type="Proteomes" id="UP000264840">
    <property type="component" value="Unplaced"/>
</dbReference>
<keyword evidence="4" id="KW-1015">Disulfide bond</keyword>
<dbReference type="PROSITE" id="PS50835">
    <property type="entry name" value="IG_LIKE"/>
    <property type="match status" value="1"/>
</dbReference>
<evidence type="ECO:0000259" key="8">
    <source>
        <dbReference type="PROSITE" id="PS50835"/>
    </source>
</evidence>
<dbReference type="SUPFAM" id="SSF48726">
    <property type="entry name" value="Immunoglobulin"/>
    <property type="match status" value="1"/>
</dbReference>
<dbReference type="FunFam" id="2.60.40.10:FF:000142">
    <property type="entry name" value="V-set domain-containing T-cell activation inhibitor 1"/>
    <property type="match status" value="1"/>
</dbReference>
<reference evidence="9" key="2">
    <citation type="submission" date="2025-09" db="UniProtKB">
        <authorList>
            <consortium name="Ensembl"/>
        </authorList>
    </citation>
    <scope>IDENTIFICATION</scope>
</reference>
<evidence type="ECO:0000256" key="3">
    <source>
        <dbReference type="ARBA" id="ARBA00023136"/>
    </source>
</evidence>
<dbReference type="InterPro" id="IPR013106">
    <property type="entry name" value="Ig_V-set"/>
</dbReference>
<evidence type="ECO:0000313" key="10">
    <source>
        <dbReference type="Proteomes" id="UP000264840"/>
    </source>
</evidence>
<keyword evidence="3" id="KW-0472">Membrane</keyword>
<evidence type="ECO:0000256" key="7">
    <source>
        <dbReference type="SAM" id="SignalP"/>
    </source>
</evidence>
<dbReference type="Ensembl" id="ENSHBUT00000023223.1">
    <property type="protein sequence ID" value="ENSHBUP00000031342.1"/>
    <property type="gene ID" value="ENSHBUG00000016961.1"/>
</dbReference>
<dbReference type="AlphaFoldDB" id="A0A3Q2WXV1"/>
<feature type="chain" id="PRO_5018572996" description="Ig-like domain-containing protein" evidence="7">
    <location>
        <begin position="26"/>
        <end position="161"/>
    </location>
</feature>
<evidence type="ECO:0000256" key="1">
    <source>
        <dbReference type="ARBA" id="ARBA00004370"/>
    </source>
</evidence>
<dbReference type="GO" id="GO:0005102">
    <property type="term" value="F:signaling receptor binding"/>
    <property type="evidence" value="ECO:0007669"/>
    <property type="project" value="TreeGrafter"/>
</dbReference>
<dbReference type="InterPro" id="IPR013783">
    <property type="entry name" value="Ig-like_fold"/>
</dbReference>
<keyword evidence="6" id="KW-0393">Immunoglobulin domain</keyword>
<evidence type="ECO:0000313" key="9">
    <source>
        <dbReference type="Ensembl" id="ENSHBUP00000031342.1"/>
    </source>
</evidence>
<sequence>VFCFNLSIFLCYLSVFLLILKSCNLVSRLIGPTQPIIATAGKDITLPCHLVPGENVAGMTSEWTRPDLDPRFVFLWRAGQDLINMKNPSYKGRSSLFTDELKHGNISLKLSKVKPADEGRYRCYIPEKDEEVFIDLVVGKWMNYICYVCTEQFGLVFAIMP</sequence>
<dbReference type="InterPro" id="IPR050504">
    <property type="entry name" value="IgSF_BTN/MOG"/>
</dbReference>
<dbReference type="GO" id="GO:0050852">
    <property type="term" value="P:T cell receptor signaling pathway"/>
    <property type="evidence" value="ECO:0007669"/>
    <property type="project" value="TreeGrafter"/>
</dbReference>
<name>A0A3Q2WXV1_HAPBU</name>
<dbReference type="InterPro" id="IPR036179">
    <property type="entry name" value="Ig-like_dom_sf"/>
</dbReference>
<reference evidence="9" key="1">
    <citation type="submission" date="2025-08" db="UniProtKB">
        <authorList>
            <consortium name="Ensembl"/>
        </authorList>
    </citation>
    <scope>IDENTIFICATION</scope>
</reference>
<dbReference type="SMART" id="SM00409">
    <property type="entry name" value="IG"/>
    <property type="match status" value="1"/>
</dbReference>
<dbReference type="Pfam" id="PF07686">
    <property type="entry name" value="V-set"/>
    <property type="match status" value="1"/>
</dbReference>
<comment type="subcellular location">
    <subcellularLocation>
        <location evidence="1">Membrane</location>
    </subcellularLocation>
</comment>
<accession>A0A3Q2WXV1</accession>
<dbReference type="InterPro" id="IPR007110">
    <property type="entry name" value="Ig-like_dom"/>
</dbReference>
<feature type="signal peptide" evidence="7">
    <location>
        <begin position="1"/>
        <end position="25"/>
    </location>
</feature>
<dbReference type="GeneTree" id="ENSGT01050000244843"/>
<organism evidence="9 10">
    <name type="scientific">Haplochromis burtoni</name>
    <name type="common">Burton's mouthbrooder</name>
    <name type="synonym">Chromis burtoni</name>
    <dbReference type="NCBI Taxonomy" id="8153"/>
    <lineage>
        <taxon>Eukaryota</taxon>
        <taxon>Metazoa</taxon>
        <taxon>Chordata</taxon>
        <taxon>Craniata</taxon>
        <taxon>Vertebrata</taxon>
        <taxon>Euteleostomi</taxon>
        <taxon>Actinopterygii</taxon>
        <taxon>Neopterygii</taxon>
        <taxon>Teleostei</taxon>
        <taxon>Neoteleostei</taxon>
        <taxon>Acanthomorphata</taxon>
        <taxon>Ovalentaria</taxon>
        <taxon>Cichlomorphae</taxon>
        <taxon>Cichliformes</taxon>
        <taxon>Cichlidae</taxon>
        <taxon>African cichlids</taxon>
        <taxon>Pseudocrenilabrinae</taxon>
        <taxon>Haplochromini</taxon>
        <taxon>Haplochromis</taxon>
    </lineage>
</organism>
<proteinExistence type="predicted"/>
<feature type="domain" description="Ig-like" evidence="8">
    <location>
        <begin position="41"/>
        <end position="133"/>
    </location>
</feature>
<dbReference type="OMA" id="RRCEGNS"/>
<dbReference type="GO" id="GO:1903037">
    <property type="term" value="P:regulation of leukocyte cell-cell adhesion"/>
    <property type="evidence" value="ECO:0007669"/>
    <property type="project" value="UniProtKB-ARBA"/>
</dbReference>
<keyword evidence="5" id="KW-0325">Glycoprotein</keyword>
<evidence type="ECO:0000256" key="5">
    <source>
        <dbReference type="ARBA" id="ARBA00023180"/>
    </source>
</evidence>
<dbReference type="PANTHER" id="PTHR24100">
    <property type="entry name" value="BUTYROPHILIN"/>
    <property type="match status" value="1"/>
</dbReference>
<evidence type="ECO:0000256" key="4">
    <source>
        <dbReference type="ARBA" id="ARBA00023157"/>
    </source>
</evidence>
<dbReference type="GO" id="GO:0001817">
    <property type="term" value="P:regulation of cytokine production"/>
    <property type="evidence" value="ECO:0007669"/>
    <property type="project" value="TreeGrafter"/>
</dbReference>
<dbReference type="GO" id="GO:0009897">
    <property type="term" value="C:external side of plasma membrane"/>
    <property type="evidence" value="ECO:0007669"/>
    <property type="project" value="TreeGrafter"/>
</dbReference>
<evidence type="ECO:0000256" key="6">
    <source>
        <dbReference type="ARBA" id="ARBA00023319"/>
    </source>
</evidence>
<protein>
    <recommendedName>
        <fullName evidence="8">Ig-like domain-containing protein</fullName>
    </recommendedName>
</protein>